<comment type="caution">
    <text evidence="3">The sequence shown here is derived from an EMBL/GenBank/DDBJ whole genome shotgun (WGS) entry which is preliminary data.</text>
</comment>
<organism evidence="3 4">
    <name type="scientific">Stenotrophomonas maltophilia</name>
    <name type="common">Pseudomonas maltophilia</name>
    <name type="synonym">Xanthomonas maltophilia</name>
    <dbReference type="NCBI Taxonomy" id="40324"/>
    <lineage>
        <taxon>Bacteria</taxon>
        <taxon>Pseudomonadati</taxon>
        <taxon>Pseudomonadota</taxon>
        <taxon>Gammaproteobacteria</taxon>
        <taxon>Lysobacterales</taxon>
        <taxon>Lysobacteraceae</taxon>
        <taxon>Stenotrophomonas</taxon>
        <taxon>Stenotrophomonas maltophilia group</taxon>
    </lineage>
</organism>
<dbReference type="Proteomes" id="UP001214521">
    <property type="component" value="Unassembled WGS sequence"/>
</dbReference>
<evidence type="ECO:0000313" key="3">
    <source>
        <dbReference type="EMBL" id="EKT4442271.1"/>
    </source>
</evidence>
<evidence type="ECO:0000256" key="2">
    <source>
        <dbReference type="SAM" id="SignalP"/>
    </source>
</evidence>
<feature type="signal peptide" evidence="2">
    <location>
        <begin position="1"/>
        <end position="17"/>
    </location>
</feature>
<dbReference type="RefSeq" id="WP_088480981.1">
    <property type="nucleotide sequence ID" value="NZ_CP056088.1"/>
</dbReference>
<evidence type="ECO:0000256" key="1">
    <source>
        <dbReference type="SAM" id="MobiDB-lite"/>
    </source>
</evidence>
<reference evidence="3" key="1">
    <citation type="submission" date="2022-07" db="EMBL/GenBank/DDBJ databases">
        <authorList>
            <consortium name="Clinical and Environmental Microbiology Branch: Whole genome sequencing antimicrobial resistance pathogens in the healthcare setting"/>
        </authorList>
    </citation>
    <scope>NUCLEOTIDE SEQUENCE</scope>
    <source>
        <strain evidence="3">Stenotrophomonas_maltophilia_2021CK-00905</strain>
    </source>
</reference>
<dbReference type="AlphaFoldDB" id="A0AAI9CD16"/>
<proteinExistence type="predicted"/>
<accession>A0AAI9CD16</accession>
<name>A0AAI9CD16_STEMA</name>
<evidence type="ECO:0000313" key="4">
    <source>
        <dbReference type="Proteomes" id="UP001214521"/>
    </source>
</evidence>
<feature type="region of interest" description="Disordered" evidence="1">
    <location>
        <begin position="71"/>
        <end position="91"/>
    </location>
</feature>
<keyword evidence="2" id="KW-0732">Signal</keyword>
<gene>
    <name evidence="3" type="ORF">QEK83_002951</name>
</gene>
<sequence>MGAGRACLLAGVLLVTAGCSGDNAGAAVDSADVAAAPVSATAVASKAPLGNMPDAGPAASAQAADQTLSAASPALTAHGRKPTTRGSLDGENMLMSEGALSDQEAGKVIGSSKAYARALLQFERDAAGNPDAQDLTTLYRAAVARTLGPDMALASFACGYSLCMGEIHSGNADGFSHWTRTFGDDSAAPQYAFMSGEFLQGGGQSIGRFVFSTDPAANGITTR</sequence>
<protein>
    <submittedName>
        <fullName evidence="3">Uncharacterized protein</fullName>
    </submittedName>
</protein>
<dbReference type="EMBL" id="ABLOMU010000036">
    <property type="protein sequence ID" value="EKT4442271.1"/>
    <property type="molecule type" value="Genomic_DNA"/>
</dbReference>
<dbReference type="PROSITE" id="PS51257">
    <property type="entry name" value="PROKAR_LIPOPROTEIN"/>
    <property type="match status" value="1"/>
</dbReference>
<feature type="chain" id="PRO_5042527064" evidence="2">
    <location>
        <begin position="18"/>
        <end position="223"/>
    </location>
</feature>